<evidence type="ECO:0000313" key="9">
    <source>
        <dbReference type="Proteomes" id="UP000191672"/>
    </source>
</evidence>
<dbReference type="PROSITE" id="PS00463">
    <property type="entry name" value="ZN2_CY6_FUNGAL_1"/>
    <property type="match status" value="1"/>
</dbReference>
<evidence type="ECO:0000259" key="7">
    <source>
        <dbReference type="PROSITE" id="PS50048"/>
    </source>
</evidence>
<name>A0A1V6Q7B6_9EURO</name>
<keyword evidence="3" id="KW-0238">DNA-binding</keyword>
<sequence>MDNIDYNRPNLATTIVNNSGLRTTCGIPEMMNAFTTGLVQPSSSFAPGQPISAPKKGRARQSGTAWTRSGCLTCKKRRKACDKTKPSCNNCIKQGRTCEGYGSMWVEPLGPSANVFSQSEVPKRRRLSMSSFQLPSPMLSPSSDAWPETRSSPGTVDSLAWSIPSSSLEYQLVGTNENHIHDTDEQSLDQDFHLHNSVAVIPRPQGFINHVSTHETHYLQYHMEQGSRLLANLESDDNPLRSLLIPMAMSSPLLMKAVCAVSALHLANRSRGFGAHTAAVNYYSGTLNGLRSALVKCSTEVFPDDALLAVGLLCKYEIVRGSIKQWVIHLNALQRLIVSRGGFESMDRGAAEFLRGLFVYAYNMAQISNLNCNTTIDVTVNSDIGVPKLDIYIGYTEEILRLCARIAELPSLKDDNLALRLSVATMNESLLTWSHTSTPYIIPQGTSPATLTRLQLVAECFRDAGFVYLHSIMERLDRDHLNTTLATTTPNTTINPGSLETNSLSAQDWLPLISTPKSLAVHRCLSRVEAFPLDDHCEYSALTFPLFISGCESENVEDREVVLRSLGKLQDNFGIGNVRRAKDLLGILWARRDADREAEVAGIGNSRKVHWLDIVEELGWELILA</sequence>
<feature type="domain" description="Zn(2)-C6 fungal-type" evidence="7">
    <location>
        <begin position="70"/>
        <end position="98"/>
    </location>
</feature>
<comment type="subcellular location">
    <subcellularLocation>
        <location evidence="1">Nucleus</location>
    </subcellularLocation>
</comment>
<feature type="region of interest" description="Disordered" evidence="6">
    <location>
        <begin position="132"/>
        <end position="151"/>
    </location>
</feature>
<evidence type="ECO:0000256" key="2">
    <source>
        <dbReference type="ARBA" id="ARBA00023015"/>
    </source>
</evidence>
<dbReference type="GO" id="GO:0005634">
    <property type="term" value="C:nucleus"/>
    <property type="evidence" value="ECO:0007669"/>
    <property type="project" value="UniProtKB-SubCell"/>
</dbReference>
<dbReference type="AlphaFoldDB" id="A0A1V6Q7B6"/>
<dbReference type="GO" id="GO:0008270">
    <property type="term" value="F:zinc ion binding"/>
    <property type="evidence" value="ECO:0007669"/>
    <property type="project" value="InterPro"/>
</dbReference>
<evidence type="ECO:0000313" key="8">
    <source>
        <dbReference type="EMBL" id="OQD84872.1"/>
    </source>
</evidence>
<dbReference type="InterPro" id="IPR001138">
    <property type="entry name" value="Zn2Cys6_DnaBD"/>
</dbReference>
<reference evidence="9" key="1">
    <citation type="journal article" date="2017" name="Nat. Microbiol.">
        <title>Global analysis of biosynthetic gene clusters reveals vast potential of secondary metabolite production in Penicillium species.</title>
        <authorList>
            <person name="Nielsen J.C."/>
            <person name="Grijseels S."/>
            <person name="Prigent S."/>
            <person name="Ji B."/>
            <person name="Dainat J."/>
            <person name="Nielsen K.F."/>
            <person name="Frisvad J.C."/>
            <person name="Workman M."/>
            <person name="Nielsen J."/>
        </authorList>
    </citation>
    <scope>NUCLEOTIDE SEQUENCE [LARGE SCALE GENOMIC DNA]</scope>
    <source>
        <strain evidence="9">IBT 31811</strain>
    </source>
</reference>
<keyword evidence="2" id="KW-0805">Transcription regulation</keyword>
<gene>
    <name evidence="8" type="ORF">PENANT_c011G09043</name>
</gene>
<evidence type="ECO:0000256" key="4">
    <source>
        <dbReference type="ARBA" id="ARBA00023163"/>
    </source>
</evidence>
<dbReference type="SUPFAM" id="SSF57701">
    <property type="entry name" value="Zn2/Cys6 DNA-binding domain"/>
    <property type="match status" value="1"/>
</dbReference>
<evidence type="ECO:0000256" key="1">
    <source>
        <dbReference type="ARBA" id="ARBA00004123"/>
    </source>
</evidence>
<dbReference type="GO" id="GO:0000981">
    <property type="term" value="F:DNA-binding transcription factor activity, RNA polymerase II-specific"/>
    <property type="evidence" value="ECO:0007669"/>
    <property type="project" value="InterPro"/>
</dbReference>
<organism evidence="8 9">
    <name type="scientific">Penicillium antarcticum</name>
    <dbReference type="NCBI Taxonomy" id="416450"/>
    <lineage>
        <taxon>Eukaryota</taxon>
        <taxon>Fungi</taxon>
        <taxon>Dikarya</taxon>
        <taxon>Ascomycota</taxon>
        <taxon>Pezizomycotina</taxon>
        <taxon>Eurotiomycetes</taxon>
        <taxon>Eurotiomycetidae</taxon>
        <taxon>Eurotiales</taxon>
        <taxon>Aspergillaceae</taxon>
        <taxon>Penicillium</taxon>
    </lineage>
</organism>
<dbReference type="Pfam" id="PF00172">
    <property type="entry name" value="Zn_clus"/>
    <property type="match status" value="1"/>
</dbReference>
<dbReference type="GO" id="GO:0000976">
    <property type="term" value="F:transcription cis-regulatory region binding"/>
    <property type="evidence" value="ECO:0007669"/>
    <property type="project" value="TreeGrafter"/>
</dbReference>
<evidence type="ECO:0000256" key="6">
    <source>
        <dbReference type="SAM" id="MobiDB-lite"/>
    </source>
</evidence>
<dbReference type="Gene3D" id="4.10.240.10">
    <property type="entry name" value="Zn(2)-C6 fungal-type DNA-binding domain"/>
    <property type="match status" value="1"/>
</dbReference>
<dbReference type="SMART" id="SM00066">
    <property type="entry name" value="GAL4"/>
    <property type="match status" value="1"/>
</dbReference>
<dbReference type="InterPro" id="IPR021858">
    <property type="entry name" value="Fun_TF"/>
</dbReference>
<keyword evidence="5" id="KW-0539">Nucleus</keyword>
<dbReference type="Proteomes" id="UP000191672">
    <property type="component" value="Unassembled WGS sequence"/>
</dbReference>
<dbReference type="Pfam" id="PF11951">
    <property type="entry name" value="Fungal_trans_2"/>
    <property type="match status" value="1"/>
</dbReference>
<dbReference type="CDD" id="cd00067">
    <property type="entry name" value="GAL4"/>
    <property type="match status" value="1"/>
</dbReference>
<dbReference type="PANTHER" id="PTHR37534">
    <property type="entry name" value="TRANSCRIPTIONAL ACTIVATOR PROTEIN UGA3"/>
    <property type="match status" value="1"/>
</dbReference>
<protein>
    <recommendedName>
        <fullName evidence="7">Zn(2)-C6 fungal-type domain-containing protein</fullName>
    </recommendedName>
</protein>
<dbReference type="GO" id="GO:0045944">
    <property type="term" value="P:positive regulation of transcription by RNA polymerase II"/>
    <property type="evidence" value="ECO:0007669"/>
    <property type="project" value="TreeGrafter"/>
</dbReference>
<comment type="caution">
    <text evidence="8">The sequence shown here is derived from an EMBL/GenBank/DDBJ whole genome shotgun (WGS) entry which is preliminary data.</text>
</comment>
<evidence type="ECO:0000256" key="3">
    <source>
        <dbReference type="ARBA" id="ARBA00023125"/>
    </source>
</evidence>
<evidence type="ECO:0000256" key="5">
    <source>
        <dbReference type="ARBA" id="ARBA00023242"/>
    </source>
</evidence>
<dbReference type="InterPro" id="IPR036864">
    <property type="entry name" value="Zn2-C6_fun-type_DNA-bd_sf"/>
</dbReference>
<dbReference type="PANTHER" id="PTHR37534:SF16">
    <property type="entry name" value="ZN(II)2CYS6 TRANSCRIPTION FACTOR (EUROFUNG)-RELATED"/>
    <property type="match status" value="1"/>
</dbReference>
<proteinExistence type="predicted"/>
<keyword evidence="9" id="KW-1185">Reference proteome</keyword>
<dbReference type="PROSITE" id="PS50048">
    <property type="entry name" value="ZN2_CY6_FUNGAL_2"/>
    <property type="match status" value="1"/>
</dbReference>
<accession>A0A1V6Q7B6</accession>
<dbReference type="EMBL" id="MDYN01000011">
    <property type="protein sequence ID" value="OQD84872.1"/>
    <property type="molecule type" value="Genomic_DNA"/>
</dbReference>
<keyword evidence="4" id="KW-0804">Transcription</keyword>